<gene>
    <name evidence="1" type="ORF">LS80_008705</name>
</gene>
<comment type="caution">
    <text evidence="1">The sequence shown here is derived from an EMBL/GenBank/DDBJ whole genome shotgun (WGS) entry which is preliminary data.</text>
</comment>
<proteinExistence type="predicted"/>
<sequence length="84" mass="10437">MEYWRDNLMYKAYKDLPHFITAKFASMDAQRIEQDMNRTIEYSKKHNLYYIINQNYQDYQNNFHFGLDYRIFSKSARVIEIKHI</sequence>
<protein>
    <submittedName>
        <fullName evidence="1">Uncharacterized protein</fullName>
    </submittedName>
</protein>
<evidence type="ECO:0000313" key="1">
    <source>
        <dbReference type="EMBL" id="TLD96252.1"/>
    </source>
</evidence>
<dbReference type="Proteomes" id="UP000029861">
    <property type="component" value="Unassembled WGS sequence"/>
</dbReference>
<dbReference type="AlphaFoldDB" id="A0A4V6I2I4"/>
<reference evidence="1 2" key="1">
    <citation type="journal article" date="2014" name="Genome Announc.">
        <title>Draft genome sequences of eight enterohepatic helicobacter species isolated from both laboratory and wild rodents.</title>
        <authorList>
            <person name="Sheh A."/>
            <person name="Shen Z."/>
            <person name="Fox J.G."/>
        </authorList>
    </citation>
    <scope>NUCLEOTIDE SEQUENCE [LARGE SCALE GENOMIC DNA]</scope>
    <source>
        <strain evidence="1 2">ATCC 49310</strain>
    </source>
</reference>
<name>A0A4V6I2I4_9HELI</name>
<evidence type="ECO:0000313" key="2">
    <source>
        <dbReference type="Proteomes" id="UP000029861"/>
    </source>
</evidence>
<accession>A0A4V6I2I4</accession>
<dbReference type="EMBL" id="JRPK02000037">
    <property type="protein sequence ID" value="TLD96252.1"/>
    <property type="molecule type" value="Genomic_DNA"/>
</dbReference>
<dbReference type="STRING" id="50960.LS81_07145"/>
<organism evidence="1 2">
    <name type="scientific">Helicobacter trogontum</name>
    <dbReference type="NCBI Taxonomy" id="50960"/>
    <lineage>
        <taxon>Bacteria</taxon>
        <taxon>Pseudomonadati</taxon>
        <taxon>Campylobacterota</taxon>
        <taxon>Epsilonproteobacteria</taxon>
        <taxon>Campylobacterales</taxon>
        <taxon>Helicobacteraceae</taxon>
        <taxon>Helicobacter</taxon>
    </lineage>
</organism>
<dbReference type="RefSeq" id="WP_034316740.1">
    <property type="nucleotide sequence ID" value="NZ_FZNF01000036.1"/>
</dbReference>